<feature type="region of interest" description="Disordered" evidence="1">
    <location>
        <begin position="1"/>
        <end position="38"/>
    </location>
</feature>
<name>A0A165AFH4_9AGAM</name>
<reference evidence="2 3" key="1">
    <citation type="journal article" date="2016" name="Mol. Biol. Evol.">
        <title>Comparative Genomics of Early-Diverging Mushroom-Forming Fungi Provides Insights into the Origins of Lignocellulose Decay Capabilities.</title>
        <authorList>
            <person name="Nagy L.G."/>
            <person name="Riley R."/>
            <person name="Tritt A."/>
            <person name="Adam C."/>
            <person name="Daum C."/>
            <person name="Floudas D."/>
            <person name="Sun H."/>
            <person name="Yadav J.S."/>
            <person name="Pangilinan J."/>
            <person name="Larsson K.H."/>
            <person name="Matsuura K."/>
            <person name="Barry K."/>
            <person name="Labutti K."/>
            <person name="Kuo R."/>
            <person name="Ohm R.A."/>
            <person name="Bhattacharya S.S."/>
            <person name="Shirouzu T."/>
            <person name="Yoshinaga Y."/>
            <person name="Martin F.M."/>
            <person name="Grigoriev I.V."/>
            <person name="Hibbett D.S."/>
        </authorList>
    </citation>
    <scope>NUCLEOTIDE SEQUENCE [LARGE SCALE GENOMIC DNA]</scope>
    <source>
        <strain evidence="2 3">HHB9708</strain>
    </source>
</reference>
<feature type="compositionally biased region" description="Acidic residues" evidence="1">
    <location>
        <begin position="415"/>
        <end position="429"/>
    </location>
</feature>
<accession>A0A165AFH4</accession>
<feature type="region of interest" description="Disordered" evidence="1">
    <location>
        <begin position="410"/>
        <end position="429"/>
    </location>
</feature>
<evidence type="ECO:0000313" key="3">
    <source>
        <dbReference type="Proteomes" id="UP000076722"/>
    </source>
</evidence>
<feature type="region of interest" description="Disordered" evidence="1">
    <location>
        <begin position="289"/>
        <end position="320"/>
    </location>
</feature>
<dbReference type="Proteomes" id="UP000076722">
    <property type="component" value="Unassembled WGS sequence"/>
</dbReference>
<proteinExistence type="predicted"/>
<feature type="compositionally biased region" description="Polar residues" evidence="1">
    <location>
        <begin position="347"/>
        <end position="357"/>
    </location>
</feature>
<keyword evidence="3" id="KW-1185">Reference proteome</keyword>
<sequence length="429" mass="48662">MSQPLSTQSPRARKRHRQKLNKKRRAEGPGDPLTPDLNDTLARYPSLANALSAWLKNLQRFGSPSELRSATNFARVFKLECARGSQNPRFCEEQLISVDYLETAVREFAGRFLNDKNIERPSKISRVGTNLCSFVFFLGKSKVLPQADVEFLHEYCQRLGLDMIRSARAERVGEAYASYVRSAYVDRGRTLDVENESRFNGGFKVAHVGQRFCLLTDWDHQSDPQGGYLRDDAFKHVDPVKTRIPSVMAKHLQPGDHLDLEIRKLATEDIWVPAECIGVFPEAEEQIVYEDDDTSQWESARRSPSTPCDRPSQRETPIGRMDVITEELELISLGDGARASSIPPLSDTMTEQPQNTVEQEEIIPFEMKRRHLFRSRQRDELPPDGFDESLFTDAYFGALEVDIGDHDLGLANYEEGSDVDDGTETETES</sequence>
<dbReference type="AlphaFoldDB" id="A0A165AFH4"/>
<feature type="compositionally biased region" description="Basic residues" evidence="1">
    <location>
        <begin position="11"/>
        <end position="25"/>
    </location>
</feature>
<evidence type="ECO:0000313" key="2">
    <source>
        <dbReference type="EMBL" id="KZS98919.1"/>
    </source>
</evidence>
<feature type="region of interest" description="Disordered" evidence="1">
    <location>
        <begin position="336"/>
        <end position="357"/>
    </location>
</feature>
<evidence type="ECO:0000256" key="1">
    <source>
        <dbReference type="SAM" id="MobiDB-lite"/>
    </source>
</evidence>
<organism evidence="2 3">
    <name type="scientific">Sistotremastrum niveocremeum HHB9708</name>
    <dbReference type="NCBI Taxonomy" id="1314777"/>
    <lineage>
        <taxon>Eukaryota</taxon>
        <taxon>Fungi</taxon>
        <taxon>Dikarya</taxon>
        <taxon>Basidiomycota</taxon>
        <taxon>Agaricomycotina</taxon>
        <taxon>Agaricomycetes</taxon>
        <taxon>Sistotremastrales</taxon>
        <taxon>Sistotremastraceae</taxon>
        <taxon>Sertulicium</taxon>
        <taxon>Sertulicium niveocremeum</taxon>
    </lineage>
</organism>
<gene>
    <name evidence="2" type="ORF">SISNIDRAFT_480511</name>
</gene>
<dbReference type="EMBL" id="KV419394">
    <property type="protein sequence ID" value="KZS98919.1"/>
    <property type="molecule type" value="Genomic_DNA"/>
</dbReference>
<protein>
    <submittedName>
        <fullName evidence="2">Uncharacterized protein</fullName>
    </submittedName>
</protein>
<feature type="compositionally biased region" description="Polar residues" evidence="1">
    <location>
        <begin position="1"/>
        <end position="10"/>
    </location>
</feature>
<feature type="compositionally biased region" description="Polar residues" evidence="1">
    <location>
        <begin position="296"/>
        <end position="306"/>
    </location>
</feature>